<evidence type="ECO:0000313" key="7">
    <source>
        <dbReference type="Proteomes" id="UP000193450"/>
    </source>
</evidence>
<dbReference type="Pfam" id="PF06629">
    <property type="entry name" value="MipA"/>
    <property type="match status" value="1"/>
</dbReference>
<reference evidence="6 7" key="1">
    <citation type="submission" date="2016-11" db="EMBL/GenBank/DDBJ databases">
        <title>Trade-off between light-utilization and light-protection in marine flavobacteria.</title>
        <authorList>
            <person name="Kumagai Y."/>
        </authorList>
    </citation>
    <scope>NUCLEOTIDE SEQUENCE [LARGE SCALE GENOMIC DNA]</scope>
    <source>
        <strain evidence="6 7">NBRC 107125</strain>
    </source>
</reference>
<dbReference type="PANTHER" id="PTHR38776:SF1">
    <property type="entry name" value="MLTA-INTERACTING PROTEIN-RELATED"/>
    <property type="match status" value="1"/>
</dbReference>
<sequence>MRIIITLWLLLLSVAVVAEEQPKWEAGIGAAGLYHPHYLGADQEKGYLLPLPYFTYRGEMIRADRGGLRGFIYDSEKLDLNLSVSGSLPVNSEDNDAREGMDDLDIMLEVGPTLQYLIHKDDNHRLRADFPVRGGFTFGDDIARHQGWTSNPRMHYERFYGPWTITSTLGPVFSDRRYHGYVYNVEQAFVTEDRAFYKAKSGYTAGRFSLSLKRRIGDYFIGGKVSYYNLDGAANEDSPLVKKNEYFGFSLIFAWVFSESNEMVAD</sequence>
<dbReference type="InterPro" id="IPR010583">
    <property type="entry name" value="MipA"/>
</dbReference>
<dbReference type="KEGG" id="osg:BST96_14825"/>
<keyword evidence="3" id="KW-0732">Signal</keyword>
<proteinExistence type="inferred from homology"/>
<gene>
    <name evidence="6" type="ORF">BST96_14825</name>
</gene>
<evidence type="ECO:0000256" key="4">
    <source>
        <dbReference type="ARBA" id="ARBA00023136"/>
    </source>
</evidence>
<name>A0A1X9NDY7_9GAMM</name>
<keyword evidence="5" id="KW-0998">Cell outer membrane</keyword>
<dbReference type="AlphaFoldDB" id="A0A1X9NDY7"/>
<evidence type="ECO:0008006" key="8">
    <source>
        <dbReference type="Google" id="ProtNLM"/>
    </source>
</evidence>
<dbReference type="PANTHER" id="PTHR38776">
    <property type="entry name" value="MLTA-INTERACTING PROTEIN-RELATED"/>
    <property type="match status" value="1"/>
</dbReference>
<evidence type="ECO:0000256" key="5">
    <source>
        <dbReference type="ARBA" id="ARBA00023237"/>
    </source>
</evidence>
<dbReference type="Proteomes" id="UP000193450">
    <property type="component" value="Chromosome"/>
</dbReference>
<evidence type="ECO:0000256" key="1">
    <source>
        <dbReference type="ARBA" id="ARBA00004442"/>
    </source>
</evidence>
<comment type="subcellular location">
    <subcellularLocation>
        <location evidence="1">Cell outer membrane</location>
    </subcellularLocation>
</comment>
<evidence type="ECO:0000256" key="2">
    <source>
        <dbReference type="ARBA" id="ARBA00005722"/>
    </source>
</evidence>
<evidence type="ECO:0000256" key="3">
    <source>
        <dbReference type="ARBA" id="ARBA00022729"/>
    </source>
</evidence>
<dbReference type="OrthoDB" id="5290976at2"/>
<comment type="similarity">
    <text evidence="2">Belongs to the MipA/OmpV family.</text>
</comment>
<protein>
    <recommendedName>
        <fullName evidence="8">MipA/OmpV family protein</fullName>
    </recommendedName>
</protein>
<accession>A0A1X9NDY7</accession>
<evidence type="ECO:0000313" key="6">
    <source>
        <dbReference type="EMBL" id="ARN75274.1"/>
    </source>
</evidence>
<dbReference type="EMBL" id="CP019343">
    <property type="protein sequence ID" value="ARN75274.1"/>
    <property type="molecule type" value="Genomic_DNA"/>
</dbReference>
<dbReference type="GO" id="GO:0009279">
    <property type="term" value="C:cell outer membrane"/>
    <property type="evidence" value="ECO:0007669"/>
    <property type="project" value="UniProtKB-SubCell"/>
</dbReference>
<organism evidence="6 7">
    <name type="scientific">Oceanicoccus sagamiensis</name>
    <dbReference type="NCBI Taxonomy" id="716816"/>
    <lineage>
        <taxon>Bacteria</taxon>
        <taxon>Pseudomonadati</taxon>
        <taxon>Pseudomonadota</taxon>
        <taxon>Gammaproteobacteria</taxon>
        <taxon>Cellvibrionales</taxon>
        <taxon>Spongiibacteraceae</taxon>
        <taxon>Oceanicoccus</taxon>
    </lineage>
</organism>
<dbReference type="RefSeq" id="WP_085759448.1">
    <property type="nucleotide sequence ID" value="NZ_CP019343.1"/>
</dbReference>
<keyword evidence="7" id="KW-1185">Reference proteome</keyword>
<keyword evidence="4" id="KW-0472">Membrane</keyword>